<reference evidence="2 3" key="1">
    <citation type="journal article" date="2011" name="Proc. Natl. Acad. Sci. U.S.A.">
        <title>Niche of harmful alga Aureococcus anophagefferens revealed through ecogenomics.</title>
        <authorList>
            <person name="Gobler C.J."/>
            <person name="Berry D.L."/>
            <person name="Dyhrman S.T."/>
            <person name="Wilhelm S.W."/>
            <person name="Salamov A."/>
            <person name="Lobanov A.V."/>
            <person name="Zhang Y."/>
            <person name="Collier J.L."/>
            <person name="Wurch L.L."/>
            <person name="Kustka A.B."/>
            <person name="Dill B.D."/>
            <person name="Shah M."/>
            <person name="VerBerkmoes N.C."/>
            <person name="Kuo A."/>
            <person name="Terry A."/>
            <person name="Pangilinan J."/>
            <person name="Lindquist E.A."/>
            <person name="Lucas S."/>
            <person name="Paulsen I.T."/>
            <person name="Hattenrath-Lehmann T.K."/>
            <person name="Talmage S.C."/>
            <person name="Walker E.A."/>
            <person name="Koch F."/>
            <person name="Burson A.M."/>
            <person name="Marcoval M.A."/>
            <person name="Tang Y.Z."/>
            <person name="Lecleir G.R."/>
            <person name="Coyne K.J."/>
            <person name="Berg G.M."/>
            <person name="Bertrand E.M."/>
            <person name="Saito M.A."/>
            <person name="Gladyshev V.N."/>
            <person name="Grigoriev I.V."/>
        </authorList>
    </citation>
    <scope>NUCLEOTIDE SEQUENCE [LARGE SCALE GENOMIC DNA]</scope>
    <source>
        <strain evidence="3">CCMP 1984</strain>
    </source>
</reference>
<dbReference type="KEGG" id="aaf:AURANDRAFT_72544"/>
<feature type="compositionally biased region" description="Basic and acidic residues" evidence="1">
    <location>
        <begin position="334"/>
        <end position="347"/>
    </location>
</feature>
<name>F0YKI4_AURAN</name>
<feature type="compositionally biased region" description="Basic and acidic residues" evidence="1">
    <location>
        <begin position="153"/>
        <end position="163"/>
    </location>
</feature>
<dbReference type="EMBL" id="GL833152">
    <property type="protein sequence ID" value="EGB04392.1"/>
    <property type="molecule type" value="Genomic_DNA"/>
</dbReference>
<dbReference type="AlphaFoldDB" id="F0YKI4"/>
<evidence type="ECO:0000313" key="3">
    <source>
        <dbReference type="Proteomes" id="UP000002729"/>
    </source>
</evidence>
<feature type="region of interest" description="Disordered" evidence="1">
    <location>
        <begin position="22"/>
        <end position="125"/>
    </location>
</feature>
<feature type="non-terminal residue" evidence="2">
    <location>
        <position position="1"/>
    </location>
</feature>
<dbReference type="RefSeq" id="XP_009040949.1">
    <property type="nucleotide sequence ID" value="XM_009042701.1"/>
</dbReference>
<protein>
    <submittedName>
        <fullName evidence="2">Expressed protein</fullName>
    </submittedName>
</protein>
<feature type="compositionally biased region" description="Basic residues" evidence="1">
    <location>
        <begin position="80"/>
        <end position="94"/>
    </location>
</feature>
<keyword evidence="3" id="KW-1185">Reference proteome</keyword>
<feature type="region of interest" description="Disordered" evidence="1">
    <location>
        <begin position="319"/>
        <end position="430"/>
    </location>
</feature>
<dbReference type="Proteomes" id="UP000002729">
    <property type="component" value="Unassembled WGS sequence"/>
</dbReference>
<accession>F0YKI4</accession>
<proteinExistence type="predicted"/>
<evidence type="ECO:0000313" key="2">
    <source>
        <dbReference type="EMBL" id="EGB04392.1"/>
    </source>
</evidence>
<gene>
    <name evidence="2" type="ORF">AURANDRAFT_72544</name>
</gene>
<feature type="region of interest" description="Disordered" evidence="1">
    <location>
        <begin position="137"/>
        <end position="166"/>
    </location>
</feature>
<sequence length="430" mass="47474">QPEVWTLCHNAGARRAARRELLDARVGAEDARAGGRGRRRHAGRRRPREGAQGAAGGDPVRLPAPPGERARGRGAEPAARRRARRARVHPARRIRGPDGRALPRARGERRAAHRRAPAVDAAQPHARAVGAALRVASRDAQGAPARQPGVGRDGARRGGDARRVRAAARVEPLPPRRAAGAALPRGPRGHRIRAAAALRRPPELVRVAARRDAPRQRVRVVAVALPRPAGLVLGAPHGRARVPLLDVRRRGREALGRVRAGRRARALPAEVRGGVVRPVPRVAPRRRDPRVRRRRVRGGLLWHRGGGRIPLHPVRVAPRGAERRGRQRRPAGARRVDELRRRGERAPLRAGHPALPPCWRARAPPRPRRRRLGGVPLRRRGRGAARRGRIPRQARRPRRQVRRGPRRRARGRLRVTSSGCRRIDAGSCQK</sequence>
<feature type="compositionally biased region" description="Basic and acidic residues" evidence="1">
    <location>
        <begin position="22"/>
        <end position="33"/>
    </location>
</feature>
<feature type="compositionally biased region" description="Basic residues" evidence="1">
    <location>
        <begin position="35"/>
        <end position="47"/>
    </location>
</feature>
<dbReference type="OMA" id="CRCEREG"/>
<dbReference type="GeneID" id="20228758"/>
<evidence type="ECO:0000256" key="1">
    <source>
        <dbReference type="SAM" id="MobiDB-lite"/>
    </source>
</evidence>
<dbReference type="InParanoid" id="F0YKI4"/>
<feature type="compositionally biased region" description="Basic residues" evidence="1">
    <location>
        <begin position="363"/>
        <end position="413"/>
    </location>
</feature>
<organism evidence="3">
    <name type="scientific">Aureococcus anophagefferens</name>
    <name type="common">Harmful bloom alga</name>
    <dbReference type="NCBI Taxonomy" id="44056"/>
    <lineage>
        <taxon>Eukaryota</taxon>
        <taxon>Sar</taxon>
        <taxon>Stramenopiles</taxon>
        <taxon>Ochrophyta</taxon>
        <taxon>Pelagophyceae</taxon>
        <taxon>Pelagomonadales</taxon>
        <taxon>Pelagomonadaceae</taxon>
        <taxon>Aureococcus</taxon>
    </lineage>
</organism>